<evidence type="ECO:0000256" key="6">
    <source>
        <dbReference type="ARBA" id="ARBA00023136"/>
    </source>
</evidence>
<keyword evidence="3 7" id="KW-0812">Transmembrane</keyword>
<evidence type="ECO:0000313" key="9">
    <source>
        <dbReference type="Proteomes" id="UP001194696"/>
    </source>
</evidence>
<evidence type="ECO:0000256" key="3">
    <source>
        <dbReference type="ARBA" id="ARBA00022692"/>
    </source>
</evidence>
<keyword evidence="9" id="KW-1185">Reference proteome</keyword>
<dbReference type="PANTHER" id="PTHR46187:SF3">
    <property type="entry name" value="ALKALINE CERAMIDASE 3"/>
    <property type="match status" value="1"/>
</dbReference>
<gene>
    <name evidence="8" type="primary">ACER3_4</name>
    <name evidence="8" type="ORF">BGZ96_010505</name>
</gene>
<feature type="transmembrane region" description="Helical" evidence="7">
    <location>
        <begin position="128"/>
        <end position="144"/>
    </location>
</feature>
<feature type="transmembrane region" description="Helical" evidence="7">
    <location>
        <begin position="175"/>
        <end position="197"/>
    </location>
</feature>
<dbReference type="InterPro" id="IPR008901">
    <property type="entry name" value="ACER"/>
</dbReference>
<dbReference type="Proteomes" id="UP001194696">
    <property type="component" value="Unassembled WGS sequence"/>
</dbReference>
<feature type="transmembrane region" description="Helical" evidence="7">
    <location>
        <begin position="209"/>
        <end position="227"/>
    </location>
</feature>
<feature type="transmembrane region" description="Helical" evidence="7">
    <location>
        <begin position="151"/>
        <end position="169"/>
    </location>
</feature>
<evidence type="ECO:0000313" key="8">
    <source>
        <dbReference type="EMBL" id="KAG0285199.1"/>
    </source>
</evidence>
<comment type="caution">
    <text evidence="8">The sequence shown here is derived from an EMBL/GenBank/DDBJ whole genome shotgun (WGS) entry which is preliminary data.</text>
</comment>
<accession>A0ABQ7JV16</accession>
<feature type="transmembrane region" description="Helical" evidence="7">
    <location>
        <begin position="97"/>
        <end position="116"/>
    </location>
</feature>
<evidence type="ECO:0000256" key="4">
    <source>
        <dbReference type="ARBA" id="ARBA00022801"/>
    </source>
</evidence>
<protein>
    <submittedName>
        <fullName evidence="8">Alkaline ceramidase 3</fullName>
    </submittedName>
</protein>
<sequence>MSVHNHSHSHGSQAGHWGPPTSSIDWCEDNYVWSYYIAEFFNSFSSFAMIILGEAACYSINRLQSDMQRMSDTTTTNNTTSGKTTNVAAPSLFRFKLAFRTITVVGVGSFLFHATLLHHMQMLDELPMLYSVLVLFFCLIESRFGPQPSWFPKLLGVVGVVVTGLVAFTEGSIQFYSFHGTFGPLEFTTLFLIFKVYSARKAAYPDIKWVFEAGIGLYVVAVAVWMTDLNFCESTLFSFLSFSSNHVRDDQLQKVDESSVAWIVKDLYLHAWWHILVSVGLFLLSTVIMLDGLIVQGWKPLIEMRGWGWLPTVSVLEKTRRIDGSPSSPSSSSNSKDD</sequence>
<dbReference type="Pfam" id="PF05875">
    <property type="entry name" value="Ceramidase"/>
    <property type="match status" value="1"/>
</dbReference>
<evidence type="ECO:0000256" key="5">
    <source>
        <dbReference type="ARBA" id="ARBA00022989"/>
    </source>
</evidence>
<feature type="transmembrane region" description="Helical" evidence="7">
    <location>
        <begin position="40"/>
        <end position="60"/>
    </location>
</feature>
<evidence type="ECO:0000256" key="2">
    <source>
        <dbReference type="ARBA" id="ARBA00009780"/>
    </source>
</evidence>
<comment type="subcellular location">
    <subcellularLocation>
        <location evidence="1">Membrane</location>
        <topology evidence="1">Multi-pass membrane protein</topology>
    </subcellularLocation>
</comment>
<keyword evidence="6 7" id="KW-0472">Membrane</keyword>
<organism evidence="8 9">
    <name type="scientific">Linnemannia gamsii</name>
    <dbReference type="NCBI Taxonomy" id="64522"/>
    <lineage>
        <taxon>Eukaryota</taxon>
        <taxon>Fungi</taxon>
        <taxon>Fungi incertae sedis</taxon>
        <taxon>Mucoromycota</taxon>
        <taxon>Mortierellomycotina</taxon>
        <taxon>Mortierellomycetes</taxon>
        <taxon>Mortierellales</taxon>
        <taxon>Mortierellaceae</taxon>
        <taxon>Linnemannia</taxon>
    </lineage>
</organism>
<dbReference type="EMBL" id="JAAAIM010000690">
    <property type="protein sequence ID" value="KAG0285199.1"/>
    <property type="molecule type" value="Genomic_DNA"/>
</dbReference>
<keyword evidence="4" id="KW-0378">Hydrolase</keyword>
<name>A0ABQ7JV16_9FUNG</name>
<evidence type="ECO:0000256" key="1">
    <source>
        <dbReference type="ARBA" id="ARBA00004141"/>
    </source>
</evidence>
<comment type="similarity">
    <text evidence="2">Belongs to the alkaline ceramidase family.</text>
</comment>
<proteinExistence type="inferred from homology"/>
<reference evidence="8 9" key="1">
    <citation type="journal article" date="2020" name="Fungal Divers.">
        <title>Resolving the Mortierellaceae phylogeny through synthesis of multi-gene phylogenetics and phylogenomics.</title>
        <authorList>
            <person name="Vandepol N."/>
            <person name="Liber J."/>
            <person name="Desiro A."/>
            <person name="Na H."/>
            <person name="Kennedy M."/>
            <person name="Barry K."/>
            <person name="Grigoriev I.V."/>
            <person name="Miller A.N."/>
            <person name="O'Donnell K."/>
            <person name="Stajich J.E."/>
            <person name="Bonito G."/>
        </authorList>
    </citation>
    <scope>NUCLEOTIDE SEQUENCE [LARGE SCALE GENOMIC DNA]</scope>
    <source>
        <strain evidence="8 9">AD045</strain>
    </source>
</reference>
<keyword evidence="5 7" id="KW-1133">Transmembrane helix</keyword>
<evidence type="ECO:0000256" key="7">
    <source>
        <dbReference type="SAM" id="Phobius"/>
    </source>
</evidence>
<dbReference type="PANTHER" id="PTHR46187">
    <property type="entry name" value="ALKALINE CERAMIDASE 3"/>
    <property type="match status" value="1"/>
</dbReference>
<feature type="transmembrane region" description="Helical" evidence="7">
    <location>
        <begin position="271"/>
        <end position="295"/>
    </location>
</feature>